<gene>
    <name evidence="2" type="ORF">HCN58_06485</name>
</gene>
<comment type="caution">
    <text evidence="2">The sequence shown here is derived from an EMBL/GenBank/DDBJ whole genome shotgun (WGS) entry which is preliminary data.</text>
</comment>
<proteinExistence type="predicted"/>
<dbReference type="EMBL" id="JAAVLX010000002">
    <property type="protein sequence ID" value="NOJ39252.1"/>
    <property type="molecule type" value="Genomic_DNA"/>
</dbReference>
<sequence length="290" mass="31953">MRKLTRAKTFQAAVVSFAALLPACACAEGIDTEHLFGFMIGADVGTVGEREFQSETTGRFGRNGGTYRAVGQEFELELVPVRNFRIEVGSTFASHLISGVPGLDDQRRLSWQGGSIDLRYRFLDRETAPFGLTFATEAHAHRIDETTAEAVRSFGTEFRLAFDRELVPNRVVAAFNLIYEPEWTRLIGSGVMERESTAGAALGIMAQLRPGFLFGGEARYLRKYEGIGLDELAGQALFVGPTAYFQLSKSSRLTASWSLQAWGRSAGSTSSLDLVNFERHQARLVFGVNF</sequence>
<protein>
    <submittedName>
        <fullName evidence="2">Uncharacterized protein</fullName>
    </submittedName>
</protein>
<accession>A0A7Y4GPW2</accession>
<dbReference type="RefSeq" id="WP_171578499.1">
    <property type="nucleotide sequence ID" value="NZ_JAAVLX010000002.1"/>
</dbReference>
<keyword evidence="1" id="KW-0732">Signal</keyword>
<keyword evidence="3" id="KW-1185">Reference proteome</keyword>
<name>A0A7Y4GPW2_9BRAD</name>
<organism evidence="2 3">
    <name type="scientific">Bradyrhizobium australiense</name>
    <dbReference type="NCBI Taxonomy" id="2721161"/>
    <lineage>
        <taxon>Bacteria</taxon>
        <taxon>Pseudomonadati</taxon>
        <taxon>Pseudomonadota</taxon>
        <taxon>Alphaproteobacteria</taxon>
        <taxon>Hyphomicrobiales</taxon>
        <taxon>Nitrobacteraceae</taxon>
        <taxon>Bradyrhizobium</taxon>
    </lineage>
</organism>
<dbReference type="Proteomes" id="UP000544122">
    <property type="component" value="Unassembled WGS sequence"/>
</dbReference>
<evidence type="ECO:0000313" key="2">
    <source>
        <dbReference type="EMBL" id="NOJ39252.1"/>
    </source>
</evidence>
<feature type="chain" id="PRO_5030682538" evidence="1">
    <location>
        <begin position="28"/>
        <end position="290"/>
    </location>
</feature>
<reference evidence="2 3" key="1">
    <citation type="submission" date="2020-03" db="EMBL/GenBank/DDBJ databases">
        <title>Bradyrhizobium diversity isolated from nodules of Indigofera sp.</title>
        <authorList>
            <person name="Klepa M."/>
            <person name="Helene L."/>
            <person name="Hungria M."/>
        </authorList>
    </citation>
    <scope>NUCLEOTIDE SEQUENCE [LARGE SCALE GENOMIC DNA]</scope>
    <source>
        <strain evidence="2 3">WSM 1791</strain>
    </source>
</reference>
<feature type="signal peptide" evidence="1">
    <location>
        <begin position="1"/>
        <end position="27"/>
    </location>
</feature>
<dbReference type="AlphaFoldDB" id="A0A7Y4GPW2"/>
<evidence type="ECO:0000313" key="3">
    <source>
        <dbReference type="Proteomes" id="UP000544122"/>
    </source>
</evidence>
<evidence type="ECO:0000256" key="1">
    <source>
        <dbReference type="SAM" id="SignalP"/>
    </source>
</evidence>